<dbReference type="Proteomes" id="UP001230005">
    <property type="component" value="Unassembled WGS sequence"/>
</dbReference>
<dbReference type="EMBL" id="JAUSUG010000010">
    <property type="protein sequence ID" value="MDQ0255422.1"/>
    <property type="molecule type" value="Genomic_DNA"/>
</dbReference>
<accession>A0ABT9ZW13</accession>
<evidence type="ECO:0000313" key="2">
    <source>
        <dbReference type="Proteomes" id="UP001230005"/>
    </source>
</evidence>
<evidence type="ECO:0008006" key="3">
    <source>
        <dbReference type="Google" id="ProtNLM"/>
    </source>
</evidence>
<protein>
    <recommendedName>
        <fullName evidence="3">Alpha/beta hydrolase</fullName>
    </recommendedName>
</protein>
<evidence type="ECO:0000313" key="1">
    <source>
        <dbReference type="EMBL" id="MDQ0255422.1"/>
    </source>
</evidence>
<comment type="caution">
    <text evidence="1">The sequence shown here is derived from an EMBL/GenBank/DDBJ whole genome shotgun (WGS) entry which is preliminary data.</text>
</comment>
<name>A0ABT9ZW13_9BACI</name>
<proteinExistence type="predicted"/>
<dbReference type="InterPro" id="IPR029058">
    <property type="entry name" value="AB_hydrolase_fold"/>
</dbReference>
<gene>
    <name evidence="1" type="ORF">J2S74_002804</name>
</gene>
<keyword evidence="2" id="KW-1185">Reference proteome</keyword>
<dbReference type="RefSeq" id="WP_307326348.1">
    <property type="nucleotide sequence ID" value="NZ_JAUSUG010000010.1"/>
</dbReference>
<organism evidence="1 2">
    <name type="scientific">Evansella vedderi</name>
    <dbReference type="NCBI Taxonomy" id="38282"/>
    <lineage>
        <taxon>Bacteria</taxon>
        <taxon>Bacillati</taxon>
        <taxon>Bacillota</taxon>
        <taxon>Bacilli</taxon>
        <taxon>Bacillales</taxon>
        <taxon>Bacillaceae</taxon>
        <taxon>Evansella</taxon>
    </lineage>
</organism>
<dbReference type="SUPFAM" id="SSF53474">
    <property type="entry name" value="alpha/beta-Hydrolases"/>
    <property type="match status" value="1"/>
</dbReference>
<dbReference type="Gene3D" id="3.40.50.1820">
    <property type="entry name" value="alpha/beta hydrolase"/>
    <property type="match status" value="1"/>
</dbReference>
<sequence>MSVSKRNTTIEGEECLIHLPARPNGYAILILGDRNHFVKESSSLWLQHPSRNDFIDGLLHAGYTVFYCDLGIAHWGNDQAFRLVERLVNYVLRNEILNKKIHLFAEGMGTLLAIRLIHHPFIHVRSLVLFNPCLDLLAHMDEEKKNRFFYKRFVKEITEAYGIDEGSIEEVCQKRKQEMDTLPATKPIRVFQVIYQAPYSPDNQIRPFLNSRKEKEQTLIATYFLPGKTIDQFIDPIIAFYKNNEKKNIRMLKTED</sequence>
<reference evidence="1 2" key="1">
    <citation type="submission" date="2023-07" db="EMBL/GenBank/DDBJ databases">
        <title>Genomic Encyclopedia of Type Strains, Phase IV (KMG-IV): sequencing the most valuable type-strain genomes for metagenomic binning, comparative biology and taxonomic classification.</title>
        <authorList>
            <person name="Goeker M."/>
        </authorList>
    </citation>
    <scope>NUCLEOTIDE SEQUENCE [LARGE SCALE GENOMIC DNA]</scope>
    <source>
        <strain evidence="1 2">DSM 9768</strain>
    </source>
</reference>